<dbReference type="InterPro" id="IPR029033">
    <property type="entry name" value="His_PPase_superfam"/>
</dbReference>
<accession>A0A1G1YSK4</accession>
<comment type="caution">
    <text evidence="3">The sequence shown here is derived from an EMBL/GenBank/DDBJ whole genome shotgun (WGS) entry which is preliminary data.</text>
</comment>
<evidence type="ECO:0000313" key="3">
    <source>
        <dbReference type="EMBL" id="OGY55249.1"/>
    </source>
</evidence>
<evidence type="ECO:0000313" key="4">
    <source>
        <dbReference type="Proteomes" id="UP000178944"/>
    </source>
</evidence>
<evidence type="ECO:0000256" key="1">
    <source>
        <dbReference type="PIRSR" id="PIRSR613078-1"/>
    </source>
</evidence>
<feature type="active site" description="Proton donor/acceptor" evidence="1">
    <location>
        <position position="85"/>
    </location>
</feature>
<feature type="binding site" evidence="2">
    <location>
        <position position="61"/>
    </location>
    <ligand>
        <name>substrate</name>
    </ligand>
</feature>
<dbReference type="Gene3D" id="3.40.50.1240">
    <property type="entry name" value="Phosphoglycerate mutase-like"/>
    <property type="match status" value="1"/>
</dbReference>
<dbReference type="EMBL" id="MHIQ01000006">
    <property type="protein sequence ID" value="OGY55249.1"/>
    <property type="molecule type" value="Genomic_DNA"/>
</dbReference>
<dbReference type="Proteomes" id="UP000178944">
    <property type="component" value="Unassembled WGS sequence"/>
</dbReference>
<dbReference type="Pfam" id="PF00300">
    <property type="entry name" value="His_Phos_1"/>
    <property type="match status" value="1"/>
</dbReference>
<dbReference type="GO" id="GO:0005737">
    <property type="term" value="C:cytoplasm"/>
    <property type="evidence" value="ECO:0007669"/>
    <property type="project" value="TreeGrafter"/>
</dbReference>
<reference evidence="3 4" key="1">
    <citation type="journal article" date="2016" name="Nat. Commun.">
        <title>Thousands of microbial genomes shed light on interconnected biogeochemical processes in an aquifer system.</title>
        <authorList>
            <person name="Anantharaman K."/>
            <person name="Brown C.T."/>
            <person name="Hug L.A."/>
            <person name="Sharon I."/>
            <person name="Castelle C.J."/>
            <person name="Probst A.J."/>
            <person name="Thomas B.C."/>
            <person name="Singh A."/>
            <person name="Wilkins M.J."/>
            <person name="Karaoz U."/>
            <person name="Brodie E.L."/>
            <person name="Williams K.H."/>
            <person name="Hubbard S.S."/>
            <person name="Banfield J.F."/>
        </authorList>
    </citation>
    <scope>NUCLEOTIDE SEQUENCE [LARGE SCALE GENOMIC DNA]</scope>
</reference>
<feature type="active site" description="Tele-phosphohistidine intermediate" evidence="1">
    <location>
        <position position="10"/>
    </location>
</feature>
<organism evidence="3 4">
    <name type="scientific">Candidatus Buchananbacteria bacterium RIFCSPLOWO2_01_FULL_56_15</name>
    <dbReference type="NCBI Taxonomy" id="1797547"/>
    <lineage>
        <taxon>Bacteria</taxon>
        <taxon>Candidatus Buchananiibacteriota</taxon>
    </lineage>
</organism>
<dbReference type="InterPro" id="IPR050275">
    <property type="entry name" value="PGM_Phosphatase"/>
</dbReference>
<dbReference type="GO" id="GO:0016791">
    <property type="term" value="F:phosphatase activity"/>
    <property type="evidence" value="ECO:0007669"/>
    <property type="project" value="TreeGrafter"/>
</dbReference>
<evidence type="ECO:0008006" key="5">
    <source>
        <dbReference type="Google" id="ProtNLM"/>
    </source>
</evidence>
<dbReference type="SUPFAM" id="SSF53254">
    <property type="entry name" value="Phosphoglycerate mutase-like"/>
    <property type="match status" value="1"/>
</dbReference>
<name>A0A1G1YSK4_9BACT</name>
<sequence>MLRTVIAVPHALTAWNRINRIQGKSGPPLDDRGVIEARGKAAIITELKLGPQLVIASGLPRSDDTARTIAMVLRIPWQTDERLQECCFGSLEGCFEAELVKRYSSETVRSWENYHNGTFRYDFRSMDGEDDAAVRSRHLSLWRDLATITEVPTIILVGHGRGLNTLLHALGLTPPLLKRGDVRVIPYAPPDA</sequence>
<dbReference type="PANTHER" id="PTHR48100:SF1">
    <property type="entry name" value="HISTIDINE PHOSPHATASE FAMILY PROTEIN-RELATED"/>
    <property type="match status" value="1"/>
</dbReference>
<dbReference type="PANTHER" id="PTHR48100">
    <property type="entry name" value="BROAD-SPECIFICITY PHOSPHATASE YOR283W-RELATED"/>
    <property type="match status" value="1"/>
</dbReference>
<proteinExistence type="predicted"/>
<dbReference type="InterPro" id="IPR013078">
    <property type="entry name" value="His_Pase_superF_clade-1"/>
</dbReference>
<gene>
    <name evidence="3" type="ORF">A2951_01760</name>
</gene>
<evidence type="ECO:0000256" key="2">
    <source>
        <dbReference type="PIRSR" id="PIRSR613078-2"/>
    </source>
</evidence>
<dbReference type="AlphaFoldDB" id="A0A1G1YSK4"/>
<protein>
    <recommendedName>
        <fullName evidence="5">Phosphoglycerate mutase</fullName>
    </recommendedName>
</protein>